<gene>
    <name evidence="1" type="ORF">BAL341_3658</name>
</gene>
<reference evidence="1" key="1">
    <citation type="submission" date="2019-04" db="EMBL/GenBank/DDBJ databases">
        <authorList>
            <person name="Brambilla D."/>
        </authorList>
    </citation>
    <scope>NUCLEOTIDE SEQUENCE</scope>
    <source>
        <strain evidence="1">BAL1</strain>
    </source>
</reference>
<accession>A0A486XWE2</accession>
<sequence>MSLVSTMQRCQMLRQQIDQIVATELYQVELVSELSRQLFVLLQQPASVEEDLRQYAMFLQQNLDWLQALMAQLSQEKDTVAASILKVQQGRRARYSYGQQN</sequence>
<evidence type="ECO:0000313" key="1">
    <source>
        <dbReference type="EMBL" id="VHO06646.1"/>
    </source>
</evidence>
<proteinExistence type="predicted"/>
<name>A0A486XWE2_9GAMM</name>
<protein>
    <recommendedName>
        <fullName evidence="2">Flagellar protein FliT</fullName>
    </recommendedName>
</protein>
<dbReference type="EMBL" id="CAAJGR010000034">
    <property type="protein sequence ID" value="VHO06646.1"/>
    <property type="molecule type" value="Genomic_DNA"/>
</dbReference>
<organism evidence="1">
    <name type="scientific">Rheinheimera sp. BAL341</name>
    <dbReference type="NCBI Taxonomy" id="1708203"/>
    <lineage>
        <taxon>Bacteria</taxon>
        <taxon>Pseudomonadati</taxon>
        <taxon>Pseudomonadota</taxon>
        <taxon>Gammaproteobacteria</taxon>
        <taxon>Chromatiales</taxon>
        <taxon>Chromatiaceae</taxon>
        <taxon>Rheinheimera</taxon>
    </lineage>
</organism>
<evidence type="ECO:0008006" key="2">
    <source>
        <dbReference type="Google" id="ProtNLM"/>
    </source>
</evidence>
<dbReference type="AlphaFoldDB" id="A0A486XWE2"/>